<dbReference type="AlphaFoldDB" id="A0A5E4MKF3"/>
<evidence type="ECO:0000313" key="10">
    <source>
        <dbReference type="Proteomes" id="UP000325440"/>
    </source>
</evidence>
<keyword evidence="3" id="KW-0479">Metal-binding</keyword>
<dbReference type="Pfam" id="PF26200">
    <property type="entry name" value="Rcat_RNF216"/>
    <property type="match status" value="1"/>
</dbReference>
<keyword evidence="5" id="KW-0863">Zinc-finger</keyword>
<protein>
    <recommendedName>
        <fullName evidence="8">RING-type domain-containing protein</fullName>
    </recommendedName>
</protein>
<dbReference type="CDD" id="cd20339">
    <property type="entry name" value="BRcat_RBR_RNF216"/>
    <property type="match status" value="1"/>
</dbReference>
<evidence type="ECO:0000256" key="3">
    <source>
        <dbReference type="ARBA" id="ARBA00022723"/>
    </source>
</evidence>
<organism evidence="9 10">
    <name type="scientific">Cinara cedri</name>
    <dbReference type="NCBI Taxonomy" id="506608"/>
    <lineage>
        <taxon>Eukaryota</taxon>
        <taxon>Metazoa</taxon>
        <taxon>Ecdysozoa</taxon>
        <taxon>Arthropoda</taxon>
        <taxon>Hexapoda</taxon>
        <taxon>Insecta</taxon>
        <taxon>Pterygota</taxon>
        <taxon>Neoptera</taxon>
        <taxon>Paraneoptera</taxon>
        <taxon>Hemiptera</taxon>
        <taxon>Sternorrhyncha</taxon>
        <taxon>Aphidomorpha</taxon>
        <taxon>Aphidoidea</taxon>
        <taxon>Aphididae</taxon>
        <taxon>Lachninae</taxon>
        <taxon>Cinara</taxon>
    </lineage>
</organism>
<reference evidence="9 10" key="1">
    <citation type="submission" date="2019-08" db="EMBL/GenBank/DDBJ databases">
        <authorList>
            <person name="Alioto T."/>
            <person name="Alioto T."/>
            <person name="Gomez Garrido J."/>
        </authorList>
    </citation>
    <scope>NUCLEOTIDE SEQUENCE [LARGE SCALE GENOMIC DNA]</scope>
</reference>
<dbReference type="PANTHER" id="PTHR22770:SF47">
    <property type="entry name" value="E3 UBIQUITIN-PROTEIN LIGASE RNF216"/>
    <property type="match status" value="1"/>
</dbReference>
<dbReference type="InterPro" id="IPR013083">
    <property type="entry name" value="Znf_RING/FYVE/PHD"/>
</dbReference>
<evidence type="ECO:0000259" key="8">
    <source>
        <dbReference type="PROSITE" id="PS51873"/>
    </source>
</evidence>
<comment type="pathway">
    <text evidence="1">Protein modification; protein ubiquitination.</text>
</comment>
<dbReference type="CDD" id="cd20353">
    <property type="entry name" value="Rcat_RBR_RNF216"/>
    <property type="match status" value="1"/>
</dbReference>
<name>A0A5E4MKF3_9HEMI</name>
<dbReference type="InterPro" id="IPR047546">
    <property type="entry name" value="Rcat_RBR_RNF216"/>
</dbReference>
<dbReference type="Gene3D" id="1.20.120.1750">
    <property type="match status" value="1"/>
</dbReference>
<sequence>MAEQVILIDATTLPESMNHNDCINHPKIFSYGWELLYKKHLTNLIKALDVHSDASRLFLLLQFDMFNLSDTLLKLSTHKLCQLPEAILLTNNLKDIIPDACPIYLDIVGEVYANNHDCLFEYIELVTTKKKSYPKLQEYNEHVKNLSIIKSLTEDFSVQNFLSMCPEPVNYFKNANVNPNATHEQESLLYLCEKFPMISKVILRNELIFNKHNLTNTVESLQNNPNQTFLKRKRKSIANSFKAPNNIEYLKEIAYLDHKDQILNHIETERAVYEVKVQEAKSFGRLNTCQCCFNDEVLDSEINSCPVGHYFCSSCIKKGVEVAVGAGKLEFKCFANCSEQFNLDIIKANVNDKLYDRVMRLKQAQEIKDAGIEGLETCAFCDYSVILSPDFKTINCQNQDCKKETCRLCREESHFPFKCDEVEKVTEVKIRTMIEDKMTEVLIRTCYYCKRKFVKEDGCNKMTCSCGKEMCYICRQPIESNYSHFYHTHMMENKCPLYTDENLVHATAVEAAARLIVNELREKQPELLRHIDIDKILPSLKKNRTPPKHVSALDANRVVATVIGQNIEDVNNLKDMRSLGPRQKKLRR</sequence>
<evidence type="ECO:0000256" key="4">
    <source>
        <dbReference type="ARBA" id="ARBA00022737"/>
    </source>
</evidence>
<dbReference type="InterPro" id="IPR044066">
    <property type="entry name" value="TRIAD_supradom"/>
</dbReference>
<evidence type="ECO:0000256" key="6">
    <source>
        <dbReference type="ARBA" id="ARBA00022786"/>
    </source>
</evidence>
<dbReference type="GO" id="GO:0016740">
    <property type="term" value="F:transferase activity"/>
    <property type="evidence" value="ECO:0007669"/>
    <property type="project" value="UniProtKB-KW"/>
</dbReference>
<evidence type="ECO:0000313" key="9">
    <source>
        <dbReference type="EMBL" id="VVC32693.1"/>
    </source>
</evidence>
<keyword evidence="2" id="KW-0808">Transferase</keyword>
<keyword evidence="7" id="KW-0862">Zinc</keyword>
<dbReference type="SUPFAM" id="SSF57850">
    <property type="entry name" value="RING/U-box"/>
    <property type="match status" value="2"/>
</dbReference>
<dbReference type="Proteomes" id="UP000325440">
    <property type="component" value="Unassembled WGS sequence"/>
</dbReference>
<gene>
    <name evidence="9" type="ORF">CINCED_3A024122</name>
</gene>
<dbReference type="PANTHER" id="PTHR22770">
    <property type="entry name" value="UBIQUITIN CONJUGATING ENZYME 7 INTERACTING PROTEIN-RELATED"/>
    <property type="match status" value="1"/>
</dbReference>
<evidence type="ECO:0000256" key="5">
    <source>
        <dbReference type="ARBA" id="ARBA00022771"/>
    </source>
</evidence>
<dbReference type="GO" id="GO:0008270">
    <property type="term" value="F:zinc ion binding"/>
    <property type="evidence" value="ECO:0007669"/>
    <property type="project" value="UniProtKB-KW"/>
</dbReference>
<accession>A0A5E4MKF3</accession>
<keyword evidence="6" id="KW-0833">Ubl conjugation pathway</keyword>
<dbReference type="InterPro" id="IPR047545">
    <property type="entry name" value="BRcat_RBR_RNF216"/>
</dbReference>
<dbReference type="Gene3D" id="3.30.40.10">
    <property type="entry name" value="Zinc/RING finger domain, C3HC4 (zinc finger)"/>
    <property type="match status" value="1"/>
</dbReference>
<proteinExistence type="predicted"/>
<dbReference type="OrthoDB" id="10009520at2759"/>
<keyword evidence="10" id="KW-1185">Reference proteome</keyword>
<dbReference type="PROSITE" id="PS51873">
    <property type="entry name" value="TRIAD"/>
    <property type="match status" value="1"/>
</dbReference>
<keyword evidence="4" id="KW-0677">Repeat</keyword>
<evidence type="ECO:0000256" key="2">
    <source>
        <dbReference type="ARBA" id="ARBA00022679"/>
    </source>
</evidence>
<evidence type="ECO:0000256" key="7">
    <source>
        <dbReference type="ARBA" id="ARBA00022833"/>
    </source>
</evidence>
<dbReference type="EMBL" id="CABPRJ010000958">
    <property type="protein sequence ID" value="VVC32693.1"/>
    <property type="molecule type" value="Genomic_DNA"/>
</dbReference>
<dbReference type="InterPro" id="IPR051628">
    <property type="entry name" value="LUBAC_E3_Ligases"/>
</dbReference>
<feature type="domain" description="RING-type" evidence="8">
    <location>
        <begin position="285"/>
        <end position="493"/>
    </location>
</feature>
<evidence type="ECO:0000256" key="1">
    <source>
        <dbReference type="ARBA" id="ARBA00004906"/>
    </source>
</evidence>